<keyword evidence="4" id="KW-0460">Magnesium</keyword>
<dbReference type="GO" id="GO:0016787">
    <property type="term" value="F:hydrolase activity"/>
    <property type="evidence" value="ECO:0007669"/>
    <property type="project" value="UniProtKB-KW"/>
</dbReference>
<feature type="domain" description="Nudix hydrolase" evidence="6">
    <location>
        <begin position="192"/>
        <end position="322"/>
    </location>
</feature>
<keyword evidence="8" id="KW-1185">Reference proteome</keyword>
<dbReference type="InterPro" id="IPR027417">
    <property type="entry name" value="P-loop_NTPase"/>
</dbReference>
<dbReference type="PANTHER" id="PTHR43046">
    <property type="entry name" value="GDP-MANNOSE MANNOSYL HYDROLASE"/>
    <property type="match status" value="1"/>
</dbReference>
<evidence type="ECO:0000256" key="1">
    <source>
        <dbReference type="ARBA" id="ARBA00001946"/>
    </source>
</evidence>
<dbReference type="PRINTS" id="PR00502">
    <property type="entry name" value="NUDIXFAMILY"/>
</dbReference>
<accession>A0A1I6VFS5</accession>
<evidence type="ECO:0000313" key="8">
    <source>
        <dbReference type="Proteomes" id="UP000198873"/>
    </source>
</evidence>
<sequence>MIIWLNGAFGAGKTTAARELTDLLPGSRLFEPELAGASLRATLPKERLAQVDDVSELPSWRRLVVDTAAALLSEIPGPLIVPMTLLDQEHRDEIFGGLASRGIAVRHFLLHLEETFLRARIDRRTTTDGAATRHWCLTHLPHYTDALPWLTRDAHTLDTHLHTPRRTAEALADAIGRDEGTCPIVQTPPPRTETLAAGMLLFDDRDRVLLVDPTYKPGWEFPGGIVEPGEPPARAALREVAEELGLRLPHQPDLLIVDWEPPHPTRPGGLRLLFDGRRLTPDQIHAIRLPRDELRAWRFTTEDEARTLLSPNRHDRLHWALQARTRGRPLNLEAGVPVGT</sequence>
<dbReference type="SUPFAM" id="SSF52540">
    <property type="entry name" value="P-loop containing nucleoside triphosphate hydrolases"/>
    <property type="match status" value="1"/>
</dbReference>
<dbReference type="RefSeq" id="WP_019436347.1">
    <property type="nucleotide sequence ID" value="NZ_CP054938.1"/>
</dbReference>
<evidence type="ECO:0000256" key="3">
    <source>
        <dbReference type="ARBA" id="ARBA00022801"/>
    </source>
</evidence>
<comment type="similarity">
    <text evidence="2 5">Belongs to the Nudix hydrolase family.</text>
</comment>
<dbReference type="SUPFAM" id="SSF55811">
    <property type="entry name" value="Nudix"/>
    <property type="match status" value="1"/>
</dbReference>
<dbReference type="Pfam" id="PF13671">
    <property type="entry name" value="AAA_33"/>
    <property type="match status" value="1"/>
</dbReference>
<dbReference type="EMBL" id="FPAB01000008">
    <property type="protein sequence ID" value="SFT12481.1"/>
    <property type="molecule type" value="Genomic_DNA"/>
</dbReference>
<keyword evidence="3 5" id="KW-0378">Hydrolase</keyword>
<comment type="cofactor">
    <cofactor evidence="1">
        <name>Mg(2+)</name>
        <dbReference type="ChEBI" id="CHEBI:18420"/>
    </cofactor>
</comment>
<dbReference type="PANTHER" id="PTHR43046:SF12">
    <property type="entry name" value="GDP-MANNOSE MANNOSYL HYDROLASE"/>
    <property type="match status" value="1"/>
</dbReference>
<dbReference type="PROSITE" id="PS00893">
    <property type="entry name" value="NUDIX_BOX"/>
    <property type="match status" value="1"/>
</dbReference>
<proteinExistence type="inferred from homology"/>
<dbReference type="CDD" id="cd18876">
    <property type="entry name" value="NUDIX_Hydrolase"/>
    <property type="match status" value="1"/>
</dbReference>
<evidence type="ECO:0000259" key="6">
    <source>
        <dbReference type="PROSITE" id="PS51462"/>
    </source>
</evidence>
<dbReference type="InterPro" id="IPR015797">
    <property type="entry name" value="NUDIX_hydrolase-like_dom_sf"/>
</dbReference>
<dbReference type="AlphaFoldDB" id="A0A1I6VFS5"/>
<dbReference type="PROSITE" id="PS51462">
    <property type="entry name" value="NUDIX"/>
    <property type="match status" value="1"/>
</dbReference>
<dbReference type="InterPro" id="IPR020476">
    <property type="entry name" value="Nudix_hydrolase"/>
</dbReference>
<dbReference type="Gene3D" id="3.90.79.10">
    <property type="entry name" value="Nucleoside Triphosphate Pyrophosphohydrolase"/>
    <property type="match status" value="1"/>
</dbReference>
<dbReference type="InterPro" id="IPR020084">
    <property type="entry name" value="NUDIX_hydrolase_CS"/>
</dbReference>
<dbReference type="Gene3D" id="3.40.50.300">
    <property type="entry name" value="P-loop containing nucleotide triphosphate hydrolases"/>
    <property type="match status" value="1"/>
</dbReference>
<evidence type="ECO:0000256" key="5">
    <source>
        <dbReference type="RuleBase" id="RU003476"/>
    </source>
</evidence>
<reference evidence="8" key="1">
    <citation type="submission" date="2016-10" db="EMBL/GenBank/DDBJ databases">
        <authorList>
            <person name="Varghese N."/>
            <person name="Submissions S."/>
        </authorList>
    </citation>
    <scope>NUCLEOTIDE SEQUENCE [LARGE SCALE GENOMIC DNA]</scope>
    <source>
        <strain evidence="8">CGMCC 4.7047</strain>
    </source>
</reference>
<evidence type="ECO:0000256" key="2">
    <source>
        <dbReference type="ARBA" id="ARBA00005582"/>
    </source>
</evidence>
<organism evidence="7 8">
    <name type="scientific">Streptomyces harbinensis</name>
    <dbReference type="NCBI Taxonomy" id="1176198"/>
    <lineage>
        <taxon>Bacteria</taxon>
        <taxon>Bacillati</taxon>
        <taxon>Actinomycetota</taxon>
        <taxon>Actinomycetes</taxon>
        <taxon>Kitasatosporales</taxon>
        <taxon>Streptomycetaceae</taxon>
        <taxon>Streptomyces</taxon>
    </lineage>
</organism>
<evidence type="ECO:0000313" key="7">
    <source>
        <dbReference type="EMBL" id="SFT12481.1"/>
    </source>
</evidence>
<gene>
    <name evidence="7" type="ORF">SAMN05444716_10826</name>
</gene>
<evidence type="ECO:0000256" key="4">
    <source>
        <dbReference type="ARBA" id="ARBA00022842"/>
    </source>
</evidence>
<dbReference type="Proteomes" id="UP000198873">
    <property type="component" value="Unassembled WGS sequence"/>
</dbReference>
<dbReference type="Pfam" id="PF00293">
    <property type="entry name" value="NUDIX"/>
    <property type="match status" value="1"/>
</dbReference>
<name>A0A1I6VFS5_9ACTN</name>
<dbReference type="InterPro" id="IPR000086">
    <property type="entry name" value="NUDIX_hydrolase_dom"/>
</dbReference>
<protein>
    <submittedName>
        <fullName evidence="7">ADP-ribose pyrophosphatase YjhB, NUDIX family</fullName>
    </submittedName>
</protein>
<dbReference type="STRING" id="1176198.SAMN05444716_10826"/>